<protein>
    <submittedName>
        <fullName evidence="7">Calcium/sodium antiporter</fullName>
    </submittedName>
</protein>
<gene>
    <name evidence="7" type="ORF">GC105_01645</name>
</gene>
<dbReference type="InterPro" id="IPR004481">
    <property type="entry name" value="K/Na/Ca-exchanger"/>
</dbReference>
<dbReference type="NCBIfam" id="TIGR00367">
    <property type="entry name" value="calcium/sodium antiporter"/>
    <property type="match status" value="1"/>
</dbReference>
<keyword evidence="2 5" id="KW-0812">Transmembrane</keyword>
<dbReference type="Gene3D" id="1.20.1420.30">
    <property type="entry name" value="NCX, central ion-binding region"/>
    <property type="match status" value="1"/>
</dbReference>
<keyword evidence="3 5" id="KW-1133">Transmembrane helix</keyword>
<dbReference type="Pfam" id="PF01699">
    <property type="entry name" value="Na_Ca_ex"/>
    <property type="match status" value="2"/>
</dbReference>
<feature type="domain" description="Sodium/calcium exchanger membrane region" evidence="6">
    <location>
        <begin position="191"/>
        <end position="336"/>
    </location>
</feature>
<dbReference type="EMBL" id="WHNX01000002">
    <property type="protein sequence ID" value="MPW24497.1"/>
    <property type="molecule type" value="Genomic_DNA"/>
</dbReference>
<evidence type="ECO:0000256" key="5">
    <source>
        <dbReference type="SAM" id="Phobius"/>
    </source>
</evidence>
<feature type="transmembrane region" description="Helical" evidence="5">
    <location>
        <begin position="119"/>
        <end position="137"/>
    </location>
</feature>
<evidence type="ECO:0000256" key="4">
    <source>
        <dbReference type="ARBA" id="ARBA00023136"/>
    </source>
</evidence>
<dbReference type="PANTHER" id="PTHR10846">
    <property type="entry name" value="SODIUM/POTASSIUM/CALCIUM EXCHANGER"/>
    <property type="match status" value="1"/>
</dbReference>
<comment type="subcellular location">
    <subcellularLocation>
        <location evidence="1">Membrane</location>
        <topology evidence="1">Multi-pass membrane protein</topology>
    </subcellularLocation>
</comment>
<keyword evidence="4 5" id="KW-0472">Membrane</keyword>
<proteinExistence type="predicted"/>
<evidence type="ECO:0000313" key="8">
    <source>
        <dbReference type="Proteomes" id="UP000440004"/>
    </source>
</evidence>
<organism evidence="7 8">
    <name type="scientific">Alkalibaculum sporogenes</name>
    <dbReference type="NCBI Taxonomy" id="2655001"/>
    <lineage>
        <taxon>Bacteria</taxon>
        <taxon>Bacillati</taxon>
        <taxon>Bacillota</taxon>
        <taxon>Clostridia</taxon>
        <taxon>Eubacteriales</taxon>
        <taxon>Eubacteriaceae</taxon>
        <taxon>Alkalibaculum</taxon>
    </lineage>
</organism>
<dbReference type="GO" id="GO:0006874">
    <property type="term" value="P:intracellular calcium ion homeostasis"/>
    <property type="evidence" value="ECO:0007669"/>
    <property type="project" value="TreeGrafter"/>
</dbReference>
<sequence>MDKLIYSIFEQTNTLLLLFVIIGSLFTLSKGADLFVDEAVSLSIRWGIPKLIIGATIVSLGTTLPEASVGIIAALNGNSDLALGNAVGSTITNTSFILGLAAIVGTLPIDMKTISKQGSILFLCSILLVFISLPVFYNGITGMIYQHIGWLFLLLLLLYIQYLIKSAKKSNEFLSETLIEVEDSSLVIQLLKFFIGISIVILSSSLLIPAVEVGALRVGIPQSVVASTLVAFGTSLPELITAITAVRKNHGELAFGNIIGANILNILFVIGSAAAISHGGLLIPQIYYTVHYPTMLIVLFIIGYFAKNKRNKHKTLTKMEGLCLLSLYGVYLVLNYS</sequence>
<dbReference type="InterPro" id="IPR044880">
    <property type="entry name" value="NCX_ion-bd_dom_sf"/>
</dbReference>
<dbReference type="Proteomes" id="UP000440004">
    <property type="component" value="Unassembled WGS sequence"/>
</dbReference>
<dbReference type="GO" id="GO:0008273">
    <property type="term" value="F:calcium, potassium:sodium antiporter activity"/>
    <property type="evidence" value="ECO:0007669"/>
    <property type="project" value="TreeGrafter"/>
</dbReference>
<feature type="transmembrane region" description="Helical" evidence="5">
    <location>
        <begin position="143"/>
        <end position="164"/>
    </location>
</feature>
<dbReference type="AlphaFoldDB" id="A0A6A7K5F1"/>
<dbReference type="PANTHER" id="PTHR10846:SF8">
    <property type="entry name" value="INNER MEMBRANE PROTEIN YRBG"/>
    <property type="match status" value="1"/>
</dbReference>
<feature type="transmembrane region" description="Helical" evidence="5">
    <location>
        <begin position="258"/>
        <end position="280"/>
    </location>
</feature>
<evidence type="ECO:0000259" key="6">
    <source>
        <dbReference type="Pfam" id="PF01699"/>
    </source>
</evidence>
<evidence type="ECO:0000313" key="7">
    <source>
        <dbReference type="EMBL" id="MPW24497.1"/>
    </source>
</evidence>
<reference evidence="7 8" key="1">
    <citation type="submission" date="2019-10" db="EMBL/GenBank/DDBJ databases">
        <title>Alkalibaculum tamaniensis sp.nov., a new alkaliphilic acetogen, isolated on methoxylated aromatics from a mud volcano.</title>
        <authorList>
            <person name="Khomyakova M.A."/>
            <person name="Merkel A.Y."/>
            <person name="Bonch-Osmolovskaya E.A."/>
            <person name="Slobodkin A.I."/>
        </authorList>
    </citation>
    <scope>NUCLEOTIDE SEQUENCE [LARGE SCALE GENOMIC DNA]</scope>
    <source>
        <strain evidence="7 8">M08DMB</strain>
    </source>
</reference>
<feature type="transmembrane region" description="Helical" evidence="5">
    <location>
        <begin position="86"/>
        <end position="107"/>
    </location>
</feature>
<feature type="transmembrane region" description="Helical" evidence="5">
    <location>
        <begin position="185"/>
        <end position="211"/>
    </location>
</feature>
<evidence type="ECO:0000256" key="3">
    <source>
        <dbReference type="ARBA" id="ARBA00022989"/>
    </source>
</evidence>
<evidence type="ECO:0000256" key="1">
    <source>
        <dbReference type="ARBA" id="ARBA00004141"/>
    </source>
</evidence>
<dbReference type="GO" id="GO:0005886">
    <property type="term" value="C:plasma membrane"/>
    <property type="evidence" value="ECO:0007669"/>
    <property type="project" value="TreeGrafter"/>
</dbReference>
<accession>A0A6A7K5F1</accession>
<dbReference type="GO" id="GO:0005262">
    <property type="term" value="F:calcium channel activity"/>
    <property type="evidence" value="ECO:0007669"/>
    <property type="project" value="TreeGrafter"/>
</dbReference>
<feature type="transmembrane region" description="Helical" evidence="5">
    <location>
        <begin position="286"/>
        <end position="306"/>
    </location>
</feature>
<keyword evidence="8" id="KW-1185">Reference proteome</keyword>
<name>A0A6A7K5F1_9FIRM</name>
<feature type="domain" description="Sodium/calcium exchanger membrane region" evidence="6">
    <location>
        <begin position="17"/>
        <end position="164"/>
    </location>
</feature>
<comment type="caution">
    <text evidence="7">The sequence shown here is derived from an EMBL/GenBank/DDBJ whole genome shotgun (WGS) entry which is preliminary data.</text>
</comment>
<dbReference type="RefSeq" id="WP_152801029.1">
    <property type="nucleotide sequence ID" value="NZ_WHNX01000002.1"/>
</dbReference>
<evidence type="ECO:0000256" key="2">
    <source>
        <dbReference type="ARBA" id="ARBA00022692"/>
    </source>
</evidence>
<dbReference type="InterPro" id="IPR004837">
    <property type="entry name" value="NaCa_Exmemb"/>
</dbReference>